<feature type="transmembrane region" description="Helical" evidence="1">
    <location>
        <begin position="5"/>
        <end position="26"/>
    </location>
</feature>
<protein>
    <recommendedName>
        <fullName evidence="3">Lipopolysaccharide assembly protein A domain-containing protein</fullName>
    </recommendedName>
</protein>
<dbReference type="RefSeq" id="WP_320203991.1">
    <property type="nucleotide sequence ID" value="NZ_CP192782.1"/>
</dbReference>
<comment type="caution">
    <text evidence="2">The sequence shown here is derived from an EMBL/GenBank/DDBJ whole genome shotgun (WGS) entry which is preliminary data.</text>
</comment>
<organism evidence="2">
    <name type="scientific">Agrobacterium rosae</name>
    <dbReference type="NCBI Taxonomy" id="1972867"/>
    <lineage>
        <taxon>Bacteria</taxon>
        <taxon>Pseudomonadati</taxon>
        <taxon>Pseudomonadota</taxon>
        <taxon>Alphaproteobacteria</taxon>
        <taxon>Hyphomicrobiales</taxon>
        <taxon>Rhizobiaceae</taxon>
        <taxon>Rhizobium/Agrobacterium group</taxon>
        <taxon>Agrobacterium</taxon>
    </lineage>
</organism>
<keyword evidence="1" id="KW-1133">Transmembrane helix</keyword>
<feature type="transmembrane region" description="Helical" evidence="1">
    <location>
        <begin position="32"/>
        <end position="59"/>
    </location>
</feature>
<sequence>MMDKFLQIIGALGVCLVLLATIAMLVNSGGGTAAFIILMGLLPWSIPAIVGFVLVAAFGSMLSQLKAIRSASERQAEMFSQILAGRKKAG</sequence>
<evidence type="ECO:0008006" key="3">
    <source>
        <dbReference type="Google" id="ProtNLM"/>
    </source>
</evidence>
<reference evidence="2" key="1">
    <citation type="journal article" date="2023" name="Phytobiomes J">
        <title>Deciphering the key players within the bacterial microbiota associated with aerial crown gall tumors on rhododendron: Insights into the gallobiome.</title>
        <authorList>
            <person name="Kuzmanovic N."/>
            <person name="Nesme J."/>
            <person name="Wolf J."/>
            <person name="Neumann-Schaal M."/>
            <person name="Petersen J."/>
            <person name="Fernandez-Gnecco G."/>
            <person name="Sproeer C."/>
            <person name="Bunk B."/>
            <person name="Overmann J."/>
            <person name="Sorensen S.J."/>
            <person name="Idczak E."/>
            <person name="Smalla K."/>
        </authorList>
    </citation>
    <scope>NUCLEOTIDE SEQUENCE</scope>
    <source>
        <strain evidence="2">Rho-11.1</strain>
    </source>
</reference>
<keyword evidence="1" id="KW-0472">Membrane</keyword>
<name>A0AAW9FRD1_9HYPH</name>
<dbReference type="AlphaFoldDB" id="A0AAW9FRD1"/>
<keyword evidence="1" id="KW-0812">Transmembrane</keyword>
<dbReference type="EMBL" id="JAVRAF010000043">
    <property type="protein sequence ID" value="MDX8305984.1"/>
    <property type="molecule type" value="Genomic_DNA"/>
</dbReference>
<evidence type="ECO:0000313" key="2">
    <source>
        <dbReference type="EMBL" id="MDX8305984.1"/>
    </source>
</evidence>
<evidence type="ECO:0000256" key="1">
    <source>
        <dbReference type="SAM" id="Phobius"/>
    </source>
</evidence>
<gene>
    <name evidence="2" type="ORF">RMR22_27600</name>
</gene>
<accession>A0AAW9FRD1</accession>
<proteinExistence type="predicted"/>